<organism evidence="2 3">
    <name type="scientific">Ancylostoma caninum</name>
    <name type="common">Dog hookworm</name>
    <dbReference type="NCBI Taxonomy" id="29170"/>
    <lineage>
        <taxon>Eukaryota</taxon>
        <taxon>Metazoa</taxon>
        <taxon>Ecdysozoa</taxon>
        <taxon>Nematoda</taxon>
        <taxon>Chromadorea</taxon>
        <taxon>Rhabditida</taxon>
        <taxon>Rhabditina</taxon>
        <taxon>Rhabditomorpha</taxon>
        <taxon>Strongyloidea</taxon>
        <taxon>Ancylostomatidae</taxon>
        <taxon>Ancylostomatinae</taxon>
        <taxon>Ancylostoma</taxon>
    </lineage>
</organism>
<keyword evidence="3" id="KW-1185">Reference proteome</keyword>
<accession>A0A368FS40</accession>
<name>A0A368FS40_ANCCA</name>
<evidence type="ECO:0000313" key="3">
    <source>
        <dbReference type="Proteomes" id="UP000252519"/>
    </source>
</evidence>
<dbReference type="AlphaFoldDB" id="A0A368FS40"/>
<dbReference type="OrthoDB" id="5840294at2759"/>
<dbReference type="EMBL" id="JOJR01000727">
    <property type="protein sequence ID" value="RCN34892.1"/>
    <property type="molecule type" value="Genomic_DNA"/>
</dbReference>
<reference evidence="2 3" key="1">
    <citation type="submission" date="2014-10" db="EMBL/GenBank/DDBJ databases">
        <title>Draft genome of the hookworm Ancylostoma caninum.</title>
        <authorList>
            <person name="Mitreva M."/>
        </authorList>
    </citation>
    <scope>NUCLEOTIDE SEQUENCE [LARGE SCALE GENOMIC DNA]</scope>
    <source>
        <strain evidence="2 3">Baltimore</strain>
    </source>
</reference>
<protein>
    <recommendedName>
        <fullName evidence="1">SGNH domain-containing protein</fullName>
    </recommendedName>
</protein>
<gene>
    <name evidence="2" type="ORF">ANCCAN_19254</name>
</gene>
<evidence type="ECO:0000313" key="2">
    <source>
        <dbReference type="EMBL" id="RCN34892.1"/>
    </source>
</evidence>
<dbReference type="InterPro" id="IPR043968">
    <property type="entry name" value="SGNH"/>
</dbReference>
<sequence length="141" mass="16414">MKPIDEDRTFNDYMNRMNQVEEVVKKVYLLQALPSCIQGCALKAMEFTSNKRPLRDIKGGLIKKDEAFARARITEIGKRCKKCEIIDYLPFLVDDDGQYLGYNSKTNIMYYDAINHFNRFGKERIQALYTRLANELESNGI</sequence>
<evidence type="ECO:0000259" key="1">
    <source>
        <dbReference type="Pfam" id="PF19040"/>
    </source>
</evidence>
<comment type="caution">
    <text evidence="2">The sequence shown here is derived from an EMBL/GenBank/DDBJ whole genome shotgun (WGS) entry which is preliminary data.</text>
</comment>
<dbReference type="Proteomes" id="UP000252519">
    <property type="component" value="Unassembled WGS sequence"/>
</dbReference>
<feature type="domain" description="SGNH" evidence="1">
    <location>
        <begin position="12"/>
        <end position="129"/>
    </location>
</feature>
<dbReference type="Pfam" id="PF19040">
    <property type="entry name" value="SGNH"/>
    <property type="match status" value="1"/>
</dbReference>
<proteinExistence type="predicted"/>